<dbReference type="RefSeq" id="WP_189605530.1">
    <property type="nucleotide sequence ID" value="NZ_BMXB01000015.1"/>
</dbReference>
<protein>
    <submittedName>
        <fullName evidence="1">Uncharacterized protein</fullName>
    </submittedName>
</protein>
<dbReference type="SUPFAM" id="SSF53756">
    <property type="entry name" value="UDP-Glycosyltransferase/glycogen phosphorylase"/>
    <property type="match status" value="1"/>
</dbReference>
<dbReference type="EMBL" id="BMXB01000015">
    <property type="protein sequence ID" value="GHA46250.1"/>
    <property type="molecule type" value="Genomic_DNA"/>
</dbReference>
<dbReference type="Gene3D" id="3.40.50.2000">
    <property type="entry name" value="Glycogen Phosphorylase B"/>
    <property type="match status" value="2"/>
</dbReference>
<dbReference type="AlphaFoldDB" id="A0A918SIX2"/>
<evidence type="ECO:0000313" key="1">
    <source>
        <dbReference type="EMBL" id="GHA46250.1"/>
    </source>
</evidence>
<name>A0A918SIX2_9FLAO</name>
<organism evidence="1 2">
    <name type="scientific">Salinimicrobium marinum</name>
    <dbReference type="NCBI Taxonomy" id="680283"/>
    <lineage>
        <taxon>Bacteria</taxon>
        <taxon>Pseudomonadati</taxon>
        <taxon>Bacteroidota</taxon>
        <taxon>Flavobacteriia</taxon>
        <taxon>Flavobacteriales</taxon>
        <taxon>Flavobacteriaceae</taxon>
        <taxon>Salinimicrobium</taxon>
    </lineage>
</organism>
<gene>
    <name evidence="1" type="ORF">GCM10007103_29200</name>
</gene>
<sequence length="387" mass="45085">MKILYFISVLGHGRGGHFHSLNHISAKIGEEHNIKIISIGPGESEVVESNPFFYKHINFNGLNFLQLRTVINAIRKSFNPDIFHCFDINSYNLIRLFISTEYNVLIVNKCGGPNSLNFPFIPNLILFSKENFDFFNIQKKYQESTLNLIPNRVLPVQIEENNLIQKDPSIFTFVRICRIGRSYYKSLIDSITLIENLILHNVKNVRLIVIGTIEDENVYKFLCQHKLVQEKKIVILINEVYTKEASKMLYLADAVIGTGRNLMESASLGIPILTINSKDNIPILLNKSNFQDAFKTNFSERNEFDNYHKKINLQAIIRAVEDPEYYQKLCLFSKEVFDKYFSLQTVKEAYPDIYRKAIYSDKKIIQDKRSIIRSFFLFFKNHKRKAI</sequence>
<reference evidence="1" key="1">
    <citation type="journal article" date="2014" name="Int. J. Syst. Evol. Microbiol.">
        <title>Complete genome sequence of Corynebacterium casei LMG S-19264T (=DSM 44701T), isolated from a smear-ripened cheese.</title>
        <authorList>
            <consortium name="US DOE Joint Genome Institute (JGI-PGF)"/>
            <person name="Walter F."/>
            <person name="Albersmeier A."/>
            <person name="Kalinowski J."/>
            <person name="Ruckert C."/>
        </authorList>
    </citation>
    <scope>NUCLEOTIDE SEQUENCE</scope>
    <source>
        <strain evidence="1">KCTC 12719</strain>
    </source>
</reference>
<proteinExistence type="predicted"/>
<keyword evidence="2" id="KW-1185">Reference proteome</keyword>
<dbReference type="Proteomes" id="UP000610456">
    <property type="component" value="Unassembled WGS sequence"/>
</dbReference>
<reference evidence="1" key="2">
    <citation type="submission" date="2020-09" db="EMBL/GenBank/DDBJ databases">
        <authorList>
            <person name="Sun Q."/>
            <person name="Kim S."/>
        </authorList>
    </citation>
    <scope>NUCLEOTIDE SEQUENCE</scope>
    <source>
        <strain evidence="1">KCTC 12719</strain>
    </source>
</reference>
<evidence type="ECO:0000313" key="2">
    <source>
        <dbReference type="Proteomes" id="UP000610456"/>
    </source>
</evidence>
<comment type="caution">
    <text evidence="1">The sequence shown here is derived from an EMBL/GenBank/DDBJ whole genome shotgun (WGS) entry which is preliminary data.</text>
</comment>
<accession>A0A918SIX2</accession>